<evidence type="ECO:0000313" key="3">
    <source>
        <dbReference type="EMBL" id="KAI6654822.1"/>
    </source>
</evidence>
<protein>
    <submittedName>
        <fullName evidence="3">Uncharacterized protein</fullName>
    </submittedName>
</protein>
<dbReference type="EMBL" id="JAKMXF010000221">
    <property type="protein sequence ID" value="KAI6654822.1"/>
    <property type="molecule type" value="Genomic_DNA"/>
</dbReference>
<proteinExistence type="predicted"/>
<organism evidence="3 4">
    <name type="scientific">Oopsacas minuta</name>
    <dbReference type="NCBI Taxonomy" id="111878"/>
    <lineage>
        <taxon>Eukaryota</taxon>
        <taxon>Metazoa</taxon>
        <taxon>Porifera</taxon>
        <taxon>Hexactinellida</taxon>
        <taxon>Hexasterophora</taxon>
        <taxon>Lyssacinosida</taxon>
        <taxon>Leucopsacidae</taxon>
        <taxon>Oopsacas</taxon>
    </lineage>
</organism>
<keyword evidence="2" id="KW-0812">Transmembrane</keyword>
<comment type="caution">
    <text evidence="3">The sequence shown here is derived from an EMBL/GenBank/DDBJ whole genome shotgun (WGS) entry which is preliminary data.</text>
</comment>
<evidence type="ECO:0000256" key="1">
    <source>
        <dbReference type="SAM" id="Coils"/>
    </source>
</evidence>
<dbReference type="Proteomes" id="UP001165289">
    <property type="component" value="Unassembled WGS sequence"/>
</dbReference>
<dbReference type="AlphaFoldDB" id="A0AAV7K0Z9"/>
<name>A0AAV7K0Z9_9METZ</name>
<accession>A0AAV7K0Z9</accession>
<feature type="coiled-coil region" evidence="1">
    <location>
        <begin position="116"/>
        <end position="143"/>
    </location>
</feature>
<evidence type="ECO:0000313" key="4">
    <source>
        <dbReference type="Proteomes" id="UP001165289"/>
    </source>
</evidence>
<keyword evidence="2" id="KW-1133">Transmembrane helix</keyword>
<reference evidence="3 4" key="1">
    <citation type="journal article" date="2023" name="BMC Biol.">
        <title>The compact genome of the sponge Oopsacas minuta (Hexactinellida) is lacking key metazoan core genes.</title>
        <authorList>
            <person name="Santini S."/>
            <person name="Schenkelaars Q."/>
            <person name="Jourda C."/>
            <person name="Duchesne M."/>
            <person name="Belahbib H."/>
            <person name="Rocher C."/>
            <person name="Selva M."/>
            <person name="Riesgo A."/>
            <person name="Vervoort M."/>
            <person name="Leys S.P."/>
            <person name="Kodjabachian L."/>
            <person name="Le Bivic A."/>
            <person name="Borchiellini C."/>
            <person name="Claverie J.M."/>
            <person name="Renard E."/>
        </authorList>
    </citation>
    <scope>NUCLEOTIDE SEQUENCE [LARGE SCALE GENOMIC DNA]</scope>
    <source>
        <strain evidence="3">SPO-2</strain>
    </source>
</reference>
<feature type="transmembrane region" description="Helical" evidence="2">
    <location>
        <begin position="151"/>
        <end position="172"/>
    </location>
</feature>
<gene>
    <name evidence="3" type="ORF">LOD99_2701</name>
</gene>
<keyword evidence="4" id="KW-1185">Reference proteome</keyword>
<sequence length="399" mass="46283">MADRDIQIPHSIPSLIYKESNGALRGFKQDLIQEDITEIFQQSLVCSVCSGVIRDAVQSMGRTVSHSCALESFGDIDKNVQDNVIECPYKAICCNTKEIMKKHLDEYLAENIIPKQKQLLAQFKDLQDKNEELIRINADLRHKMNSSSDMNIWYITLAILLVVMNIFIIYQLENDILFGREKNQVLINENIQELPTPLSSNFEGTEHICTNEDNTSIIDLVNFSEKLELKLENSISKINDKITNIQREIQKQLDERLPAVSKYIKERNKILQGVKWTHEYIESDIIIHGPYFYLGLCRLRIHAKFGYKNNKSGLKYYVTRSSGDYDGAVNKCHIAYICHFYEHIDGTKSSILEEEKDNNLEIDDQLSIQFFHYGFNFVRTQLIRNDKVTVKIYFDTENT</sequence>
<evidence type="ECO:0000256" key="2">
    <source>
        <dbReference type="SAM" id="Phobius"/>
    </source>
</evidence>
<keyword evidence="1" id="KW-0175">Coiled coil</keyword>
<keyword evidence="2" id="KW-0472">Membrane</keyword>